<proteinExistence type="predicted"/>
<accession>A0A5J4PLN5</accession>
<reference evidence="1" key="1">
    <citation type="submission" date="2019-03" db="EMBL/GenBank/DDBJ databases">
        <title>Single cell metagenomics reveals metabolic interactions within the superorganism composed of flagellate Streblomastix strix and complex community of Bacteroidetes bacteria on its surface.</title>
        <authorList>
            <person name="Treitli S.C."/>
            <person name="Kolisko M."/>
            <person name="Husnik F."/>
            <person name="Keeling P."/>
            <person name="Hampl V."/>
        </authorList>
    </citation>
    <scope>NUCLEOTIDE SEQUENCE</scope>
    <source>
        <strain evidence="1">STM</strain>
    </source>
</reference>
<dbReference type="AlphaFoldDB" id="A0A5J4PLN5"/>
<protein>
    <submittedName>
        <fullName evidence="1">Uncharacterized protein</fullName>
    </submittedName>
</protein>
<organism evidence="1">
    <name type="scientific">termite gut metagenome</name>
    <dbReference type="NCBI Taxonomy" id="433724"/>
    <lineage>
        <taxon>unclassified sequences</taxon>
        <taxon>metagenomes</taxon>
        <taxon>organismal metagenomes</taxon>
    </lineage>
</organism>
<dbReference type="EMBL" id="SNRY01007776">
    <property type="protein sequence ID" value="KAA6309771.1"/>
    <property type="molecule type" value="Genomic_DNA"/>
</dbReference>
<comment type="caution">
    <text evidence="1">The sequence shown here is derived from an EMBL/GenBank/DDBJ whole genome shotgun (WGS) entry which is preliminary data.</text>
</comment>
<sequence>MQILRWGLRIIYNLQKGMFIVSANNSQFENKKNKNNMPGQQNIEYKQSRRNSCLNLFSA</sequence>
<feature type="non-terminal residue" evidence="1">
    <location>
        <position position="59"/>
    </location>
</feature>
<evidence type="ECO:0000313" key="1">
    <source>
        <dbReference type="EMBL" id="KAA6309771.1"/>
    </source>
</evidence>
<gene>
    <name evidence="1" type="ORF">EZS27_038803</name>
</gene>
<name>A0A5J4PLN5_9ZZZZ</name>